<dbReference type="PROSITE" id="PS00027">
    <property type="entry name" value="HOMEOBOX_1"/>
    <property type="match status" value="1"/>
</dbReference>
<dbReference type="InterPro" id="IPR017970">
    <property type="entry name" value="Homeobox_CS"/>
</dbReference>
<dbReference type="PANTHER" id="PTHR10390:SF44">
    <property type="entry name" value="SIX HOMEOBOX 4"/>
    <property type="match status" value="1"/>
</dbReference>
<dbReference type="Gene3D" id="1.10.10.60">
    <property type="entry name" value="Homeodomain-like"/>
    <property type="match status" value="1"/>
</dbReference>
<evidence type="ECO:0000256" key="5">
    <source>
        <dbReference type="RuleBase" id="RU000682"/>
    </source>
</evidence>
<dbReference type="InterPro" id="IPR001356">
    <property type="entry name" value="HD"/>
</dbReference>
<dbReference type="SMART" id="SM00389">
    <property type="entry name" value="HOX"/>
    <property type="match status" value="1"/>
</dbReference>
<dbReference type="SUPFAM" id="SSF46689">
    <property type="entry name" value="Homeodomain-like"/>
    <property type="match status" value="1"/>
</dbReference>
<keyword evidence="2 4" id="KW-0371">Homeobox</keyword>
<evidence type="ECO:0000259" key="7">
    <source>
        <dbReference type="PROSITE" id="PS50071"/>
    </source>
</evidence>
<feature type="domain" description="Homeobox" evidence="7">
    <location>
        <begin position="134"/>
        <end position="194"/>
    </location>
</feature>
<dbReference type="InterPro" id="IPR009057">
    <property type="entry name" value="Homeodomain-like_sf"/>
</dbReference>
<name>A0A2P1DV58_XENBC</name>
<dbReference type="Pfam" id="PF16878">
    <property type="entry name" value="SIX1_SD"/>
    <property type="match status" value="1"/>
</dbReference>
<keyword evidence="3 4" id="KW-0539">Nucleus</keyword>
<proteinExistence type="evidence at transcript level"/>
<dbReference type="CDD" id="cd00086">
    <property type="entry name" value="homeodomain"/>
    <property type="match status" value="1"/>
</dbReference>
<evidence type="ECO:0000256" key="6">
    <source>
        <dbReference type="SAM" id="MobiDB-lite"/>
    </source>
</evidence>
<dbReference type="PROSITE" id="PS50071">
    <property type="entry name" value="HOMEOBOX_2"/>
    <property type="match status" value="1"/>
</dbReference>
<evidence type="ECO:0000256" key="1">
    <source>
        <dbReference type="ARBA" id="ARBA00023125"/>
    </source>
</evidence>
<keyword evidence="1 4" id="KW-0238">DNA-binding</keyword>
<comment type="subcellular location">
    <subcellularLocation>
        <location evidence="4 5">Nucleus</location>
    </subcellularLocation>
</comment>
<evidence type="ECO:0000256" key="2">
    <source>
        <dbReference type="ARBA" id="ARBA00023155"/>
    </source>
</evidence>
<dbReference type="GO" id="GO:0005634">
    <property type="term" value="C:nucleus"/>
    <property type="evidence" value="ECO:0007669"/>
    <property type="project" value="UniProtKB-SubCell"/>
</dbReference>
<feature type="compositionally biased region" description="Low complexity" evidence="6">
    <location>
        <begin position="195"/>
        <end position="210"/>
    </location>
</feature>
<dbReference type="InterPro" id="IPR031701">
    <property type="entry name" value="SIX1_SD"/>
</dbReference>
<dbReference type="GO" id="GO:0000978">
    <property type="term" value="F:RNA polymerase II cis-regulatory region sequence-specific DNA binding"/>
    <property type="evidence" value="ECO:0007669"/>
    <property type="project" value="TreeGrafter"/>
</dbReference>
<dbReference type="EMBL" id="KY709725">
    <property type="protein sequence ID" value="AVK72276.1"/>
    <property type="molecule type" value="mRNA"/>
</dbReference>
<feature type="region of interest" description="Disordered" evidence="6">
    <location>
        <begin position="195"/>
        <end position="228"/>
    </location>
</feature>
<dbReference type="GO" id="GO:0000981">
    <property type="term" value="F:DNA-binding transcription factor activity, RNA polymerase II-specific"/>
    <property type="evidence" value="ECO:0007669"/>
    <property type="project" value="InterPro"/>
</dbReference>
<feature type="compositionally biased region" description="Basic and acidic residues" evidence="6">
    <location>
        <begin position="214"/>
        <end position="228"/>
    </location>
</feature>
<sequence length="228" mass="26397">MGHPDVRMSGKEMLLLTPNILASICEILDQTEDTARMRNLFNALPDYPYVKYVLDQHEEILSARATVLFHDAKFKELYRILEMHHFSAKYHPKLQNLWLDAHYKEAEVVKGQPLCAVSKYRVRKKYPLPYTIWDGEAQTTRLFQKNTLSVLKDFYQSDPYPNLNKIKDLARATRLSPIQIRTWFKNRRQRDRIAAAAAVSSSSPSSSTSSLHNHLNDEHNSSSPNSEH</sequence>
<reference evidence="8" key="1">
    <citation type="journal article" date="2018" name="Nature">
        <title>Convergent evolution of bilaterian nerve cords.</title>
        <authorList>
            <person name="Martin-Duran J.M."/>
            <person name="Pang K."/>
            <person name="Borve A."/>
            <person name="Le H.S."/>
            <person name="Furu A."/>
            <person name="Cannon J.T."/>
            <person name="Jondelius U."/>
            <person name="Hejnol A."/>
        </authorList>
    </citation>
    <scope>NUCLEOTIDE SEQUENCE</scope>
</reference>
<dbReference type="GO" id="GO:0005667">
    <property type="term" value="C:transcription regulator complex"/>
    <property type="evidence" value="ECO:0007669"/>
    <property type="project" value="TreeGrafter"/>
</dbReference>
<feature type="DNA-binding region" description="Homeobox" evidence="4">
    <location>
        <begin position="136"/>
        <end position="195"/>
    </location>
</feature>
<dbReference type="AlphaFoldDB" id="A0A2P1DV58"/>
<evidence type="ECO:0000256" key="4">
    <source>
        <dbReference type="PROSITE-ProRule" id="PRU00108"/>
    </source>
</evidence>
<accession>A0A2P1DV58</accession>
<evidence type="ECO:0000256" key="3">
    <source>
        <dbReference type="ARBA" id="ARBA00023242"/>
    </source>
</evidence>
<evidence type="ECO:0000313" key="8">
    <source>
        <dbReference type="EMBL" id="AVK72276.1"/>
    </source>
</evidence>
<protein>
    <submittedName>
        <fullName evidence="8">Six3/6b homeobox protein</fullName>
    </submittedName>
</protein>
<dbReference type="Pfam" id="PF00046">
    <property type="entry name" value="Homeodomain"/>
    <property type="match status" value="1"/>
</dbReference>
<dbReference type="PANTHER" id="PTHR10390">
    <property type="entry name" value="HOMEOBOX PROTEIN SIX"/>
    <property type="match status" value="1"/>
</dbReference>
<organism evidence="8">
    <name type="scientific">Xenoturbella bocki</name>
    <name type="common">Marine worm</name>
    <dbReference type="NCBI Taxonomy" id="242395"/>
    <lineage>
        <taxon>Eukaryota</taxon>
        <taxon>Metazoa</taxon>
        <taxon>Xenacoelomorpha</taxon>
        <taxon>Xenoturbellida</taxon>
        <taxon>Xenoturbellidae</taxon>
        <taxon>Xenoturbella</taxon>
    </lineage>
</organism>